<sequence>AINQSSALSSPQTSTRITLGRPKSCEPGSPIKRRTSSPERLHPSSTSLRSAGGIIGVVDKLPPPHRKVSLQERSSAAHFEPP</sequence>
<feature type="non-terminal residue" evidence="2">
    <location>
        <position position="1"/>
    </location>
</feature>
<evidence type="ECO:0000256" key="1">
    <source>
        <dbReference type="SAM" id="MobiDB-lite"/>
    </source>
</evidence>
<dbReference type="EMBL" id="HACG01014554">
    <property type="protein sequence ID" value="CEK61419.1"/>
    <property type="molecule type" value="Transcribed_RNA"/>
</dbReference>
<feature type="compositionally biased region" description="Polar residues" evidence="1">
    <location>
        <begin position="1"/>
        <end position="17"/>
    </location>
</feature>
<gene>
    <name evidence="2" type="primary">ORF42205</name>
</gene>
<name>A0A0B6YYL1_9EUPU</name>
<organism evidence="2">
    <name type="scientific">Arion vulgaris</name>
    <dbReference type="NCBI Taxonomy" id="1028688"/>
    <lineage>
        <taxon>Eukaryota</taxon>
        <taxon>Metazoa</taxon>
        <taxon>Spiralia</taxon>
        <taxon>Lophotrochozoa</taxon>
        <taxon>Mollusca</taxon>
        <taxon>Gastropoda</taxon>
        <taxon>Heterobranchia</taxon>
        <taxon>Euthyneura</taxon>
        <taxon>Panpulmonata</taxon>
        <taxon>Eupulmonata</taxon>
        <taxon>Stylommatophora</taxon>
        <taxon>Helicina</taxon>
        <taxon>Arionoidea</taxon>
        <taxon>Arionidae</taxon>
        <taxon>Arion</taxon>
    </lineage>
</organism>
<protein>
    <submittedName>
        <fullName evidence="2">Uncharacterized protein</fullName>
    </submittedName>
</protein>
<feature type="region of interest" description="Disordered" evidence="1">
    <location>
        <begin position="1"/>
        <end position="82"/>
    </location>
</feature>
<evidence type="ECO:0000313" key="2">
    <source>
        <dbReference type="EMBL" id="CEK61419.1"/>
    </source>
</evidence>
<dbReference type="AlphaFoldDB" id="A0A0B6YYL1"/>
<accession>A0A0B6YYL1</accession>
<proteinExistence type="predicted"/>
<reference evidence="2" key="1">
    <citation type="submission" date="2014-12" db="EMBL/GenBank/DDBJ databases">
        <title>Insight into the proteome of Arion vulgaris.</title>
        <authorList>
            <person name="Aradska J."/>
            <person name="Bulat T."/>
            <person name="Smidak R."/>
            <person name="Sarate P."/>
            <person name="Gangsoo J."/>
            <person name="Sialana F."/>
            <person name="Bilban M."/>
            <person name="Lubec G."/>
        </authorList>
    </citation>
    <scope>NUCLEOTIDE SEQUENCE</scope>
    <source>
        <tissue evidence="2">Skin</tissue>
    </source>
</reference>